<keyword evidence="2" id="KW-1185">Reference proteome</keyword>
<comment type="caution">
    <text evidence="1">The sequence shown here is derived from an EMBL/GenBank/DDBJ whole genome shotgun (WGS) entry which is preliminary data.</text>
</comment>
<gene>
    <name evidence="1" type="ORF">MNOR_LOCUS22112</name>
</gene>
<dbReference type="EMBL" id="CAXKWB010018346">
    <property type="protein sequence ID" value="CAL4120770.1"/>
    <property type="molecule type" value="Genomic_DNA"/>
</dbReference>
<dbReference type="AlphaFoldDB" id="A0AAV2R8Q1"/>
<reference evidence="1 2" key="1">
    <citation type="submission" date="2024-05" db="EMBL/GenBank/DDBJ databases">
        <authorList>
            <person name="Wallberg A."/>
        </authorList>
    </citation>
    <scope>NUCLEOTIDE SEQUENCE [LARGE SCALE GENOMIC DNA]</scope>
</reference>
<accession>A0AAV2R8Q1</accession>
<sequence>MAMTMSYHQLWAYLCSLEKKTLTIEAGGYMPLTIVKCHCADEYDCAECLEEGESLEGFLIFFTFGWCPSLYQGQFINCFYGNEETAFHTLWPCSNSSICTSPPAPLPKYTQSTNDYVQSLLNNE</sequence>
<organism evidence="1 2">
    <name type="scientific">Meganyctiphanes norvegica</name>
    <name type="common">Northern krill</name>
    <name type="synonym">Thysanopoda norvegica</name>
    <dbReference type="NCBI Taxonomy" id="48144"/>
    <lineage>
        <taxon>Eukaryota</taxon>
        <taxon>Metazoa</taxon>
        <taxon>Ecdysozoa</taxon>
        <taxon>Arthropoda</taxon>
        <taxon>Crustacea</taxon>
        <taxon>Multicrustacea</taxon>
        <taxon>Malacostraca</taxon>
        <taxon>Eumalacostraca</taxon>
        <taxon>Eucarida</taxon>
        <taxon>Euphausiacea</taxon>
        <taxon>Euphausiidae</taxon>
        <taxon>Meganyctiphanes</taxon>
    </lineage>
</organism>
<evidence type="ECO:0000313" key="1">
    <source>
        <dbReference type="EMBL" id="CAL4120770.1"/>
    </source>
</evidence>
<evidence type="ECO:0000313" key="2">
    <source>
        <dbReference type="Proteomes" id="UP001497623"/>
    </source>
</evidence>
<dbReference type="Proteomes" id="UP001497623">
    <property type="component" value="Unassembled WGS sequence"/>
</dbReference>
<name>A0AAV2R8Q1_MEGNR</name>
<proteinExistence type="predicted"/>
<protein>
    <submittedName>
        <fullName evidence="1">Uncharacterized protein</fullName>
    </submittedName>
</protein>